<name>A0A6A6UPV7_9PEZI</name>
<organism evidence="1 2">
    <name type="scientific">Microthyrium microscopicum</name>
    <dbReference type="NCBI Taxonomy" id="703497"/>
    <lineage>
        <taxon>Eukaryota</taxon>
        <taxon>Fungi</taxon>
        <taxon>Dikarya</taxon>
        <taxon>Ascomycota</taxon>
        <taxon>Pezizomycotina</taxon>
        <taxon>Dothideomycetes</taxon>
        <taxon>Dothideomycetes incertae sedis</taxon>
        <taxon>Microthyriales</taxon>
        <taxon>Microthyriaceae</taxon>
        <taxon>Microthyrium</taxon>
    </lineage>
</organism>
<keyword evidence="2" id="KW-1185">Reference proteome</keyword>
<reference evidence="1" key="1">
    <citation type="journal article" date="2020" name="Stud. Mycol.">
        <title>101 Dothideomycetes genomes: a test case for predicting lifestyles and emergence of pathogens.</title>
        <authorList>
            <person name="Haridas S."/>
            <person name="Albert R."/>
            <person name="Binder M."/>
            <person name="Bloem J."/>
            <person name="Labutti K."/>
            <person name="Salamov A."/>
            <person name="Andreopoulos B."/>
            <person name="Baker S."/>
            <person name="Barry K."/>
            <person name="Bills G."/>
            <person name="Bluhm B."/>
            <person name="Cannon C."/>
            <person name="Castanera R."/>
            <person name="Culley D."/>
            <person name="Daum C."/>
            <person name="Ezra D."/>
            <person name="Gonzalez J."/>
            <person name="Henrissat B."/>
            <person name="Kuo A."/>
            <person name="Liang C."/>
            <person name="Lipzen A."/>
            <person name="Lutzoni F."/>
            <person name="Magnuson J."/>
            <person name="Mondo S."/>
            <person name="Nolan M."/>
            <person name="Ohm R."/>
            <person name="Pangilinan J."/>
            <person name="Park H.-J."/>
            <person name="Ramirez L."/>
            <person name="Alfaro M."/>
            <person name="Sun H."/>
            <person name="Tritt A."/>
            <person name="Yoshinaga Y."/>
            <person name="Zwiers L.-H."/>
            <person name="Turgeon B."/>
            <person name="Goodwin S."/>
            <person name="Spatafora J."/>
            <person name="Crous P."/>
            <person name="Grigoriev I."/>
        </authorList>
    </citation>
    <scope>NUCLEOTIDE SEQUENCE</scope>
    <source>
        <strain evidence="1">CBS 115976</strain>
    </source>
</reference>
<dbReference type="AlphaFoldDB" id="A0A6A6UPV7"/>
<accession>A0A6A6UPV7</accession>
<proteinExistence type="predicted"/>
<dbReference type="EMBL" id="MU004231">
    <property type="protein sequence ID" value="KAF2672944.1"/>
    <property type="molecule type" value="Genomic_DNA"/>
</dbReference>
<protein>
    <submittedName>
        <fullName evidence="1">Uncharacterized protein</fullName>
    </submittedName>
</protein>
<sequence>MDPTEEEWSRLERVRLTVARLGIPYGHVFDPRMEETQSQQTVENAMPFNFQPAVPDIAVPFNDAFHFPNAQVNMFPGPFNATDYAMGPNQISSPLTNFGGFYDPTASYTTGLVPDYSDLSYLSNTPYAPTSYATAGTYTPKTYHALNPFLPQTSPSIPIEHPAVAAAPEPTPEPAPEEPIIWQKCHNTKLRYYKSLVELETGKIVELRCPMATAAKPAKPSTG</sequence>
<evidence type="ECO:0000313" key="1">
    <source>
        <dbReference type="EMBL" id="KAF2672944.1"/>
    </source>
</evidence>
<dbReference type="Proteomes" id="UP000799302">
    <property type="component" value="Unassembled WGS sequence"/>
</dbReference>
<evidence type="ECO:0000313" key="2">
    <source>
        <dbReference type="Proteomes" id="UP000799302"/>
    </source>
</evidence>
<gene>
    <name evidence="1" type="ORF">BT63DRAFT_140832</name>
</gene>